<dbReference type="Gene3D" id="1.20.1280.50">
    <property type="match status" value="1"/>
</dbReference>
<organism evidence="1 2">
    <name type="scientific">Raphanus sativus</name>
    <name type="common">Radish</name>
    <name type="synonym">Raphanus raphanistrum var. sativus</name>
    <dbReference type="NCBI Taxonomy" id="3726"/>
    <lineage>
        <taxon>Eukaryota</taxon>
        <taxon>Viridiplantae</taxon>
        <taxon>Streptophyta</taxon>
        <taxon>Embryophyta</taxon>
        <taxon>Tracheophyta</taxon>
        <taxon>Spermatophyta</taxon>
        <taxon>Magnoliopsida</taxon>
        <taxon>eudicotyledons</taxon>
        <taxon>Gunneridae</taxon>
        <taxon>Pentapetalae</taxon>
        <taxon>rosids</taxon>
        <taxon>malvids</taxon>
        <taxon>Brassicales</taxon>
        <taxon>Brassicaceae</taxon>
        <taxon>Brassiceae</taxon>
        <taxon>Raphanus</taxon>
    </lineage>
</organism>
<dbReference type="PROSITE" id="PS50181">
    <property type="entry name" value="FBOX"/>
    <property type="match status" value="1"/>
</dbReference>
<dbReference type="Pfam" id="PF08268">
    <property type="entry name" value="FBA_3"/>
    <property type="match status" value="1"/>
</dbReference>
<evidence type="ECO:0000313" key="1">
    <source>
        <dbReference type="Proteomes" id="UP000504610"/>
    </source>
</evidence>
<proteinExistence type="predicted"/>
<dbReference type="InterPro" id="IPR013187">
    <property type="entry name" value="F-box-assoc_dom_typ3"/>
</dbReference>
<dbReference type="SUPFAM" id="SSF81383">
    <property type="entry name" value="F-box domain"/>
    <property type="match status" value="1"/>
</dbReference>
<dbReference type="GeneID" id="108811127"/>
<dbReference type="PANTHER" id="PTHR31111:SF112">
    <property type="entry name" value="F-BOX DOMAIN-CONTAINING PROTEIN"/>
    <property type="match status" value="1"/>
</dbReference>
<dbReference type="AlphaFoldDB" id="A0A6J0JV80"/>
<dbReference type="NCBIfam" id="TIGR01640">
    <property type="entry name" value="F_box_assoc_1"/>
    <property type="match status" value="1"/>
</dbReference>
<protein>
    <submittedName>
        <fullName evidence="2">F-box protein At1g47790</fullName>
    </submittedName>
</protein>
<dbReference type="SMART" id="SM00256">
    <property type="entry name" value="FBOX"/>
    <property type="match status" value="1"/>
</dbReference>
<dbReference type="InterPro" id="IPR017451">
    <property type="entry name" value="F-box-assoc_interact_dom"/>
</dbReference>
<dbReference type="Pfam" id="PF00646">
    <property type="entry name" value="F-box"/>
    <property type="match status" value="1"/>
</dbReference>
<keyword evidence="1" id="KW-1185">Reference proteome</keyword>
<dbReference type="KEGG" id="rsz:108811127"/>
<dbReference type="PANTHER" id="PTHR31111">
    <property type="entry name" value="BNAA05G37150D PROTEIN-RELATED"/>
    <property type="match status" value="1"/>
</dbReference>
<dbReference type="Proteomes" id="UP000504610">
    <property type="component" value="Chromosome 6"/>
</dbReference>
<dbReference type="InterPro" id="IPR001810">
    <property type="entry name" value="F-box_dom"/>
</dbReference>
<dbReference type="RefSeq" id="XP_018438679.1">
    <property type="nucleotide sequence ID" value="XM_018583177.2"/>
</dbReference>
<reference evidence="1" key="1">
    <citation type="journal article" date="2019" name="Database">
        <title>The radish genome database (RadishGD): an integrated information resource for radish genomics.</title>
        <authorList>
            <person name="Yu H.J."/>
            <person name="Baek S."/>
            <person name="Lee Y.J."/>
            <person name="Cho A."/>
            <person name="Mun J.H."/>
        </authorList>
    </citation>
    <scope>NUCLEOTIDE SEQUENCE [LARGE SCALE GENOMIC DNA]</scope>
    <source>
        <strain evidence="1">cv. WK10039</strain>
    </source>
</reference>
<sequence length="374" mass="43797">MERKEKKGKTKYGKRRTQSIPTDLLIEILLRLPEKSVDRFRCVSKFWSSIINDSSFISSFETRHPRSQRPHLLLCFQNYDDLYVSSIPHHTHNSNRSYSSSLSFANHHMSQLPHIYSQFSSTESIHGLICFKSETPIVWNPSTRMFITLPTIPQPCKHWGTPRIFLGYDPVERKHKVVCIPRKRTCYVCRVFTLGSAQESWRTVKINLKHQSRTRPVGRCIRGVIYYIASTCKGSDFVVMSFDVRSEKFNMIKLPSGFDGDLLITYKGRLACFSRKYHNRFLILEDAQKHKWSSQIFFTTLDDYSLSKIKGFDLVGFSYAGEFIYVPDMFSQLPYILLCDPVRHSWRRFEFKRGADDKRRLLAFPNHTDSQKSL</sequence>
<evidence type="ECO:0000313" key="2">
    <source>
        <dbReference type="RefSeq" id="XP_018438679.1"/>
    </source>
</evidence>
<dbReference type="CDD" id="cd22157">
    <property type="entry name" value="F-box_AtFBW1-like"/>
    <property type="match status" value="1"/>
</dbReference>
<dbReference type="OrthoDB" id="687122at2759"/>
<gene>
    <name evidence="2" type="primary">LOC108811127</name>
</gene>
<reference evidence="2" key="2">
    <citation type="submission" date="2025-08" db="UniProtKB">
        <authorList>
            <consortium name="RefSeq"/>
        </authorList>
    </citation>
    <scope>IDENTIFICATION</scope>
    <source>
        <tissue evidence="2">Leaf</tissue>
    </source>
</reference>
<accession>A0A6J0JV80</accession>
<name>A0A6J0JV80_RAPSA</name>
<dbReference type="InterPro" id="IPR036047">
    <property type="entry name" value="F-box-like_dom_sf"/>
</dbReference>